<evidence type="ECO:0000313" key="2">
    <source>
        <dbReference type="EMBL" id="KJA26447.1"/>
    </source>
</evidence>
<reference evidence="3" key="1">
    <citation type="submission" date="2014-04" db="EMBL/GenBank/DDBJ databases">
        <title>Evolutionary Origins and Diversification of the Mycorrhizal Mutualists.</title>
        <authorList>
            <consortium name="DOE Joint Genome Institute"/>
            <consortium name="Mycorrhizal Genomics Consortium"/>
            <person name="Kohler A."/>
            <person name="Kuo A."/>
            <person name="Nagy L.G."/>
            <person name="Floudas D."/>
            <person name="Copeland A."/>
            <person name="Barry K.W."/>
            <person name="Cichocki N."/>
            <person name="Veneault-Fourrey C."/>
            <person name="LaButti K."/>
            <person name="Lindquist E.A."/>
            <person name="Lipzen A."/>
            <person name="Lundell T."/>
            <person name="Morin E."/>
            <person name="Murat C."/>
            <person name="Riley R."/>
            <person name="Ohm R."/>
            <person name="Sun H."/>
            <person name="Tunlid A."/>
            <person name="Henrissat B."/>
            <person name="Grigoriev I.V."/>
            <person name="Hibbett D.S."/>
            <person name="Martin F."/>
        </authorList>
    </citation>
    <scope>NUCLEOTIDE SEQUENCE [LARGE SCALE GENOMIC DNA]</scope>
    <source>
        <strain evidence="3">FD-334 SS-4</strain>
    </source>
</reference>
<gene>
    <name evidence="2" type="ORF">HYPSUDRAFT_275197</name>
</gene>
<keyword evidence="3" id="KW-1185">Reference proteome</keyword>
<dbReference type="Proteomes" id="UP000054270">
    <property type="component" value="Unassembled WGS sequence"/>
</dbReference>
<sequence>MSHRSRCRRVPGAHRHVSRVHSRSLRYVERSVRKWYSQKQDMAACAPVQSLRSTRWNLLSRTGAIVRGAQIDGLISTHGIGVGHSTCVESIPRLFQLCVLIPPLSMPPPALYNPSTTAGRARSSLHHAPAGAALMFPCALQPPLSQACRTRMVCLSKTCGSAVRGCARRTRAVPALSQYPKVHPRPASPPHADSTSNARRSACVGRYDYDHRVRRSPLRYACDPDHAVLTCFAC</sequence>
<protein>
    <submittedName>
        <fullName evidence="2">Uncharacterized protein</fullName>
    </submittedName>
</protein>
<organism evidence="2 3">
    <name type="scientific">Hypholoma sublateritium (strain FD-334 SS-4)</name>
    <dbReference type="NCBI Taxonomy" id="945553"/>
    <lineage>
        <taxon>Eukaryota</taxon>
        <taxon>Fungi</taxon>
        <taxon>Dikarya</taxon>
        <taxon>Basidiomycota</taxon>
        <taxon>Agaricomycotina</taxon>
        <taxon>Agaricomycetes</taxon>
        <taxon>Agaricomycetidae</taxon>
        <taxon>Agaricales</taxon>
        <taxon>Agaricineae</taxon>
        <taxon>Strophariaceae</taxon>
        <taxon>Hypholoma</taxon>
    </lineage>
</organism>
<name>A0A0D2LFM8_HYPSF</name>
<evidence type="ECO:0000256" key="1">
    <source>
        <dbReference type="SAM" id="MobiDB-lite"/>
    </source>
</evidence>
<feature type="region of interest" description="Disordered" evidence="1">
    <location>
        <begin position="177"/>
        <end position="199"/>
    </location>
</feature>
<dbReference type="AlphaFoldDB" id="A0A0D2LFM8"/>
<accession>A0A0D2LFM8</accession>
<evidence type="ECO:0000313" key="3">
    <source>
        <dbReference type="Proteomes" id="UP000054270"/>
    </source>
</evidence>
<proteinExistence type="predicted"/>
<dbReference type="EMBL" id="KN817527">
    <property type="protein sequence ID" value="KJA26447.1"/>
    <property type="molecule type" value="Genomic_DNA"/>
</dbReference>